<reference evidence="13" key="1">
    <citation type="submission" date="2015-02" db="EMBL/GenBank/DDBJ databases">
        <title>A transcriptome of Wollemia nobilis - a relic of Gondwana.</title>
        <authorList>
            <person name="Chia J.Y."/>
            <person name="Leong Y.S."/>
            <person name="Abdul Karim S."/>
            <person name="Wan Azmi N."/>
            <person name="Hercus R."/>
            <person name="Croft L."/>
        </authorList>
    </citation>
    <scope>NUCLEOTIDE SEQUENCE</scope>
    <source>
        <strain evidence="13">MaeBrown</strain>
        <tissue evidence="13">Leaf</tissue>
    </source>
</reference>
<keyword evidence="7" id="KW-1015">Disulfide bond</keyword>
<dbReference type="InterPro" id="IPR017853">
    <property type="entry name" value="GH"/>
</dbReference>
<comment type="catalytic activity">
    <reaction evidence="1">
        <text>Hydrolysis of (1-&gt;3)-beta-D-glucosidic linkages in (1-&gt;3)-beta-D-glucans.</text>
        <dbReference type="EC" id="3.2.1.39"/>
    </reaction>
</comment>
<dbReference type="PROSITE" id="PS51257">
    <property type="entry name" value="PROKAR_LIPOPROTEIN"/>
    <property type="match status" value="1"/>
</dbReference>
<feature type="compositionally biased region" description="Low complexity" evidence="11">
    <location>
        <begin position="358"/>
        <end position="373"/>
    </location>
</feature>
<evidence type="ECO:0000256" key="6">
    <source>
        <dbReference type="ARBA" id="ARBA00022821"/>
    </source>
</evidence>
<feature type="region of interest" description="Disordered" evidence="11">
    <location>
        <begin position="357"/>
        <end position="412"/>
    </location>
</feature>
<feature type="signal peptide" evidence="12">
    <location>
        <begin position="1"/>
        <end position="23"/>
    </location>
</feature>
<comment type="similarity">
    <text evidence="2 9">Belongs to the glycosyl hydrolase 17 family.</text>
</comment>
<dbReference type="GO" id="GO:0006952">
    <property type="term" value="P:defense response"/>
    <property type="evidence" value="ECO:0007669"/>
    <property type="project" value="UniProtKB-KW"/>
</dbReference>
<evidence type="ECO:0000256" key="11">
    <source>
        <dbReference type="SAM" id="MobiDB-lite"/>
    </source>
</evidence>
<organism evidence="13">
    <name type="scientific">Wollemia nobilis</name>
    <dbReference type="NCBI Taxonomy" id="56998"/>
    <lineage>
        <taxon>Eukaryota</taxon>
        <taxon>Viridiplantae</taxon>
        <taxon>Streptophyta</taxon>
        <taxon>Embryophyta</taxon>
        <taxon>Tracheophyta</taxon>
        <taxon>Spermatophyta</taxon>
        <taxon>Pinopsida</taxon>
        <taxon>Pinidae</taxon>
        <taxon>Conifers II</taxon>
        <taxon>Araucariales</taxon>
        <taxon>Araucariaceae</taxon>
        <taxon>Wollemia</taxon>
    </lineage>
</organism>
<dbReference type="EMBL" id="GCHU01010255">
    <property type="protein sequence ID" value="JAG88013.1"/>
    <property type="molecule type" value="Transcribed_RNA"/>
</dbReference>
<keyword evidence="8 10" id="KW-0326">Glycosidase</keyword>
<feature type="chain" id="PRO_5002202699" description="glucan endo-1,3-beta-D-glucosidase" evidence="12">
    <location>
        <begin position="24"/>
        <end position="430"/>
    </location>
</feature>
<dbReference type="SUPFAM" id="SSF51445">
    <property type="entry name" value="(Trans)glycosidases"/>
    <property type="match status" value="1"/>
</dbReference>
<evidence type="ECO:0000256" key="4">
    <source>
        <dbReference type="ARBA" id="ARBA00022729"/>
    </source>
</evidence>
<evidence type="ECO:0000256" key="9">
    <source>
        <dbReference type="RuleBase" id="RU004335"/>
    </source>
</evidence>
<evidence type="ECO:0000256" key="8">
    <source>
        <dbReference type="ARBA" id="ARBA00023295"/>
    </source>
</evidence>
<dbReference type="EC" id="3.2.1.39" evidence="3"/>
<protein>
    <recommendedName>
        <fullName evidence="3">glucan endo-1,3-beta-D-glucosidase</fullName>
        <ecNumber evidence="3">3.2.1.39</ecNumber>
    </recommendedName>
</protein>
<evidence type="ECO:0000256" key="3">
    <source>
        <dbReference type="ARBA" id="ARBA00012780"/>
    </source>
</evidence>
<proteinExistence type="inferred from homology"/>
<feature type="compositionally biased region" description="Low complexity" evidence="11">
    <location>
        <begin position="397"/>
        <end position="412"/>
    </location>
</feature>
<dbReference type="InterPro" id="IPR000490">
    <property type="entry name" value="Glyco_hydro_17"/>
</dbReference>
<dbReference type="GO" id="GO:0005975">
    <property type="term" value="P:carbohydrate metabolic process"/>
    <property type="evidence" value="ECO:0007669"/>
    <property type="project" value="InterPro"/>
</dbReference>
<evidence type="ECO:0000256" key="7">
    <source>
        <dbReference type="ARBA" id="ARBA00023157"/>
    </source>
</evidence>
<accession>A0A0C9S8W0</accession>
<name>A0A0C9S8W0_9CONI</name>
<dbReference type="AlphaFoldDB" id="A0A0C9S8W0"/>
<dbReference type="GO" id="GO:0042973">
    <property type="term" value="F:glucan endo-1,3-beta-D-glucosidase activity"/>
    <property type="evidence" value="ECO:0007669"/>
    <property type="project" value="UniProtKB-EC"/>
</dbReference>
<dbReference type="Pfam" id="PF00332">
    <property type="entry name" value="Glyco_hydro_17"/>
    <property type="match status" value="1"/>
</dbReference>
<keyword evidence="5 10" id="KW-0378">Hydrolase</keyword>
<sequence length="430" mass="45507">MVMRLRKMTNSVLFGIAVALAVAACAGAGSVGVNYGRVADNLPSALKVVKLVTSHEIDRVKLYDTDPAVLRAFNGSGVKVTVALPNEQLFIVARRLSNAYAWVKQNVAAYVPATQIVAIAVGNEVFVGSKNVSSYLVPAMTNIYKALVYYKLQGVVKVSSPLALSALQTSYPPSSGAFRSELTGSVMSPMLDFLNRTGSYLMVNVYPYFAYKDNAAVISLDYALFRPNAGVRDSTSGLLYKNLFDAQLDAVFAAMAALGHKDLDIVVTETGWPSKGDEDETGASRDNAAAYNGNLVKHVVSSSGTPMKPNASLDTYLFALFNEDKKPGPTSERNFGLFYPTEAKVYDIALSVKEVKNSPPSAEAPASGSPSASRPFFSGNTPVATQNPVSPAAAADGSTAGGPSSSRGSTTTPQRSFSVVVALIFVYLVL</sequence>
<dbReference type="FunFam" id="3.20.20.80:FF:000002">
    <property type="entry name" value="Glucan endo-1,3-beta-glucosidase 3"/>
    <property type="match status" value="1"/>
</dbReference>
<dbReference type="PROSITE" id="PS00587">
    <property type="entry name" value="GLYCOSYL_HYDROL_F17"/>
    <property type="match status" value="1"/>
</dbReference>
<evidence type="ECO:0000256" key="2">
    <source>
        <dbReference type="ARBA" id="ARBA00008773"/>
    </source>
</evidence>
<feature type="compositionally biased region" description="Polar residues" evidence="11">
    <location>
        <begin position="378"/>
        <end position="389"/>
    </location>
</feature>
<evidence type="ECO:0000256" key="5">
    <source>
        <dbReference type="ARBA" id="ARBA00022801"/>
    </source>
</evidence>
<dbReference type="Gene3D" id="3.20.20.80">
    <property type="entry name" value="Glycosidases"/>
    <property type="match status" value="1"/>
</dbReference>
<evidence type="ECO:0000256" key="12">
    <source>
        <dbReference type="SAM" id="SignalP"/>
    </source>
</evidence>
<keyword evidence="6" id="KW-0611">Plant defense</keyword>
<dbReference type="InterPro" id="IPR044965">
    <property type="entry name" value="Glyco_hydro_17_plant"/>
</dbReference>
<evidence type="ECO:0000256" key="1">
    <source>
        <dbReference type="ARBA" id="ARBA00000382"/>
    </source>
</evidence>
<dbReference type="PANTHER" id="PTHR32227">
    <property type="entry name" value="GLUCAN ENDO-1,3-BETA-GLUCOSIDASE BG1-RELATED-RELATED"/>
    <property type="match status" value="1"/>
</dbReference>
<evidence type="ECO:0000313" key="13">
    <source>
        <dbReference type="EMBL" id="JAG88013.1"/>
    </source>
</evidence>
<keyword evidence="4 12" id="KW-0732">Signal</keyword>
<evidence type="ECO:0000256" key="10">
    <source>
        <dbReference type="RuleBase" id="RU004336"/>
    </source>
</evidence>